<dbReference type="EMBL" id="MHCS01000004">
    <property type="protein sequence ID" value="OGY27056.1"/>
    <property type="molecule type" value="Genomic_DNA"/>
</dbReference>
<dbReference type="Gene3D" id="1.50.10.10">
    <property type="match status" value="1"/>
</dbReference>
<evidence type="ECO:0000313" key="2">
    <source>
        <dbReference type="EMBL" id="OGY27056.1"/>
    </source>
</evidence>
<evidence type="ECO:0000259" key="1">
    <source>
        <dbReference type="Pfam" id="PF22422"/>
    </source>
</evidence>
<dbReference type="InterPro" id="IPR012341">
    <property type="entry name" value="6hp_glycosidase-like_sf"/>
</dbReference>
<dbReference type="SUPFAM" id="SSF48208">
    <property type="entry name" value="Six-hairpin glycosidases"/>
    <property type="match status" value="1"/>
</dbReference>
<feature type="domain" description="Mannosylglycerate hydrolase MGH1-like glycoside hydrolase" evidence="1">
    <location>
        <begin position="220"/>
        <end position="412"/>
    </location>
</feature>
<dbReference type="STRING" id="1802596.A2Z11_00915"/>
<name>A0A1G1WH83_9BACT</name>
<sequence>MIKKHHKVHKPLEKQDLKSLHNLAYDTILQLETPLGINASGKDGRYAAFFGRDSMITCLKLLHVYKREPDEIFLLIIKKTIATAVRLQGKEINLSSGEKPGKIIHEYRESGYAHLTSRQRPWYIYPDKTLRNYDSVDATPLFLILAAEFYSFSKDKEFLKKIMPHVEKAFEYLHEFSPKGGNRLFLEYQLHRPAPYGGLVNQGWMDSIDSILIYDEPPKESVALVEVQAYYFKALKLWAKIYERTDKERAKKYELRSRLLKSEFNTTLLMRSENLFYLAYAIFGHKAEILEVRSNPGHCLWAAVTTNGKYESIIEDKYISDVVTRLMKLDLFEPGAGIRTLSTKSKFFDPCSYHNGSIWPFDNGLIAEGFENFGYKKEAEKIKEAVLGAIRQFGTAVELYCTDKNGRVQEYSEKGGHYGTHQQAWTAATVLDFTT</sequence>
<organism evidence="2 3">
    <name type="scientific">Candidatus Woykebacteria bacterium RBG_16_43_9</name>
    <dbReference type="NCBI Taxonomy" id="1802596"/>
    <lineage>
        <taxon>Bacteria</taxon>
        <taxon>Candidatus Woykeibacteriota</taxon>
    </lineage>
</organism>
<dbReference type="Proteomes" id="UP000176389">
    <property type="component" value="Unassembled WGS sequence"/>
</dbReference>
<comment type="caution">
    <text evidence="2">The sequence shown here is derived from an EMBL/GenBank/DDBJ whole genome shotgun (WGS) entry which is preliminary data.</text>
</comment>
<dbReference type="Pfam" id="PF22422">
    <property type="entry name" value="MGH1-like_GH"/>
    <property type="match status" value="1"/>
</dbReference>
<dbReference type="AlphaFoldDB" id="A0A1G1WH83"/>
<protein>
    <recommendedName>
        <fullName evidence="1">Mannosylglycerate hydrolase MGH1-like glycoside hydrolase domain-containing protein</fullName>
    </recommendedName>
</protein>
<evidence type="ECO:0000313" key="3">
    <source>
        <dbReference type="Proteomes" id="UP000176389"/>
    </source>
</evidence>
<proteinExistence type="predicted"/>
<gene>
    <name evidence="2" type="ORF">A2Z11_00915</name>
</gene>
<dbReference type="GO" id="GO:0005975">
    <property type="term" value="P:carbohydrate metabolic process"/>
    <property type="evidence" value="ECO:0007669"/>
    <property type="project" value="InterPro"/>
</dbReference>
<dbReference type="InterPro" id="IPR054491">
    <property type="entry name" value="MGH1-like_GH"/>
</dbReference>
<reference evidence="2 3" key="1">
    <citation type="journal article" date="2016" name="Nat. Commun.">
        <title>Thousands of microbial genomes shed light on interconnected biogeochemical processes in an aquifer system.</title>
        <authorList>
            <person name="Anantharaman K."/>
            <person name="Brown C.T."/>
            <person name="Hug L.A."/>
            <person name="Sharon I."/>
            <person name="Castelle C.J."/>
            <person name="Probst A.J."/>
            <person name="Thomas B.C."/>
            <person name="Singh A."/>
            <person name="Wilkins M.J."/>
            <person name="Karaoz U."/>
            <person name="Brodie E.L."/>
            <person name="Williams K.H."/>
            <person name="Hubbard S.S."/>
            <person name="Banfield J.F."/>
        </authorList>
    </citation>
    <scope>NUCLEOTIDE SEQUENCE [LARGE SCALE GENOMIC DNA]</scope>
</reference>
<accession>A0A1G1WH83</accession>
<dbReference type="InterPro" id="IPR008928">
    <property type="entry name" value="6-hairpin_glycosidase_sf"/>
</dbReference>